<feature type="chain" id="PRO_5040129640" description="DUF7872 domain-containing protein" evidence="1">
    <location>
        <begin position="22"/>
        <end position="401"/>
    </location>
</feature>
<evidence type="ECO:0000313" key="3">
    <source>
        <dbReference type="EMBL" id="KAH6871542.1"/>
    </source>
</evidence>
<dbReference type="PANTHER" id="PTHR33339">
    <property type="entry name" value="LYSM DOMAIN-CONTAINING PROTEIN"/>
    <property type="match status" value="1"/>
</dbReference>
<dbReference type="EMBL" id="JAGPYM010000053">
    <property type="protein sequence ID" value="KAH6871542.1"/>
    <property type="molecule type" value="Genomic_DNA"/>
</dbReference>
<comment type="caution">
    <text evidence="3">The sequence shown here is derived from an EMBL/GenBank/DDBJ whole genome shotgun (WGS) entry which is preliminary data.</text>
</comment>
<evidence type="ECO:0000259" key="2">
    <source>
        <dbReference type="Pfam" id="PF25278"/>
    </source>
</evidence>
<gene>
    <name evidence="3" type="ORF">B0T10DRAFT_568245</name>
</gene>
<dbReference type="Proteomes" id="UP000777438">
    <property type="component" value="Unassembled WGS sequence"/>
</dbReference>
<dbReference type="AlphaFoldDB" id="A0A9P8VQ36"/>
<keyword evidence="4" id="KW-1185">Reference proteome</keyword>
<organism evidence="3 4">
    <name type="scientific">Thelonectria olida</name>
    <dbReference type="NCBI Taxonomy" id="1576542"/>
    <lineage>
        <taxon>Eukaryota</taxon>
        <taxon>Fungi</taxon>
        <taxon>Dikarya</taxon>
        <taxon>Ascomycota</taxon>
        <taxon>Pezizomycotina</taxon>
        <taxon>Sordariomycetes</taxon>
        <taxon>Hypocreomycetidae</taxon>
        <taxon>Hypocreales</taxon>
        <taxon>Nectriaceae</taxon>
        <taxon>Thelonectria</taxon>
    </lineage>
</organism>
<dbReference type="OrthoDB" id="2501761at2759"/>
<dbReference type="InterPro" id="IPR057194">
    <property type="entry name" value="DUF7872"/>
</dbReference>
<evidence type="ECO:0000313" key="4">
    <source>
        <dbReference type="Proteomes" id="UP000777438"/>
    </source>
</evidence>
<dbReference type="PANTHER" id="PTHR33339:SF1">
    <property type="entry name" value="LYSM DOMAIN-CONTAINING PROTEIN"/>
    <property type="match status" value="1"/>
</dbReference>
<proteinExistence type="predicted"/>
<evidence type="ECO:0000256" key="1">
    <source>
        <dbReference type="SAM" id="SignalP"/>
    </source>
</evidence>
<accession>A0A9P8VQ36</accession>
<name>A0A9P8VQ36_9HYPO</name>
<keyword evidence="1" id="KW-0732">Signal</keyword>
<dbReference type="Pfam" id="PF25278">
    <property type="entry name" value="DUF7872"/>
    <property type="match status" value="1"/>
</dbReference>
<feature type="domain" description="DUF7872" evidence="2">
    <location>
        <begin position="191"/>
        <end position="398"/>
    </location>
</feature>
<feature type="signal peptide" evidence="1">
    <location>
        <begin position="1"/>
        <end position="21"/>
    </location>
</feature>
<sequence length="401" mass="44083">MQFSILILQYTLMWVIPYVFATPLPQSDGRKSCDTEPLSESTWTSLDIDAYLKSWAANVTTTPTNNVQSLADSFGAPNFFCGLDQFCNAGQPCTPVEPPAWYALVAIQNWNNYMNSINTAVGFSSNIISLTLPGIVSDLYPKPDDNVTPLRNILRAVTSTIGVIPFAGTVAGIGKNAFEKYTNYALTLVNPPTTDKFLSWTNVAESLAGVIQDYQAAVSDSLKKVLDTPVADAGGIYEQLQGGRFLGISQNFTQSDLQRQMIDSFKVYSIGLALQAQKMFIVVWPTIYADSCTDDASSLCQENIDGTFTKYILTKTDSYDNLKSLNDIGETLTNKYGLSKERFLVDVYKCYKSNGKKQLTDNFGDFLPIEPTTQCLLNLIVCEDNADHTIVKACRDGGADI</sequence>
<reference evidence="3 4" key="1">
    <citation type="journal article" date="2021" name="Nat. Commun.">
        <title>Genetic determinants of endophytism in the Arabidopsis root mycobiome.</title>
        <authorList>
            <person name="Mesny F."/>
            <person name="Miyauchi S."/>
            <person name="Thiergart T."/>
            <person name="Pickel B."/>
            <person name="Atanasova L."/>
            <person name="Karlsson M."/>
            <person name="Huettel B."/>
            <person name="Barry K.W."/>
            <person name="Haridas S."/>
            <person name="Chen C."/>
            <person name="Bauer D."/>
            <person name="Andreopoulos W."/>
            <person name="Pangilinan J."/>
            <person name="LaButti K."/>
            <person name="Riley R."/>
            <person name="Lipzen A."/>
            <person name="Clum A."/>
            <person name="Drula E."/>
            <person name="Henrissat B."/>
            <person name="Kohler A."/>
            <person name="Grigoriev I.V."/>
            <person name="Martin F.M."/>
            <person name="Hacquard S."/>
        </authorList>
    </citation>
    <scope>NUCLEOTIDE SEQUENCE [LARGE SCALE GENOMIC DNA]</scope>
    <source>
        <strain evidence="3 4">MPI-CAGE-CH-0241</strain>
    </source>
</reference>
<protein>
    <recommendedName>
        <fullName evidence="2">DUF7872 domain-containing protein</fullName>
    </recommendedName>
</protein>